<proteinExistence type="predicted"/>
<feature type="chain" id="PRO_5003164685" description="DUF4333 domain-containing protein" evidence="1">
    <location>
        <begin position="20"/>
        <end position="119"/>
    </location>
</feature>
<dbReference type="RefSeq" id="WP_007078507.1">
    <property type="nucleotide sequence ID" value="NZ_CM001024.1"/>
</dbReference>
<accession>E2SFW1</accession>
<evidence type="ECO:0000313" key="3">
    <source>
        <dbReference type="Proteomes" id="UP000003111"/>
    </source>
</evidence>
<keyword evidence="3" id="KW-1185">Reference proteome</keyword>
<evidence type="ECO:0000313" key="2">
    <source>
        <dbReference type="EMBL" id="EFQ81908.1"/>
    </source>
</evidence>
<dbReference type="PROSITE" id="PS51257">
    <property type="entry name" value="PROKAR_LIPOPROTEIN"/>
    <property type="match status" value="1"/>
</dbReference>
<organism evidence="2 3">
    <name type="scientific">Aeromicrobium marinum DSM 15272</name>
    <dbReference type="NCBI Taxonomy" id="585531"/>
    <lineage>
        <taxon>Bacteria</taxon>
        <taxon>Bacillati</taxon>
        <taxon>Actinomycetota</taxon>
        <taxon>Actinomycetes</taxon>
        <taxon>Propionibacteriales</taxon>
        <taxon>Nocardioidaceae</taxon>
        <taxon>Aeromicrobium</taxon>
    </lineage>
</organism>
<dbReference type="AlphaFoldDB" id="E2SFW1"/>
<dbReference type="EMBL" id="ACLF03000015">
    <property type="protein sequence ID" value="EFQ81908.1"/>
    <property type="molecule type" value="Genomic_DNA"/>
</dbReference>
<feature type="signal peptide" evidence="1">
    <location>
        <begin position="1"/>
        <end position="19"/>
    </location>
</feature>
<sequence length="119" mass="11966">MKILLVPVTLLALTLAACGDDPVDVPVASDTSESGGAGAPTSLGDIDTGLDTLGFALETAMGNVAGYSVDGTTLKIRVEESSELSSACLIISTVVSSLTVPDGTSVEVEFDDGTEVCDL</sequence>
<comment type="caution">
    <text evidence="2">The sequence shown here is derived from an EMBL/GenBank/DDBJ whole genome shotgun (WGS) entry which is preliminary data.</text>
</comment>
<dbReference type="HOGENOM" id="CLU_2056345_0_0_11"/>
<evidence type="ECO:0008006" key="4">
    <source>
        <dbReference type="Google" id="ProtNLM"/>
    </source>
</evidence>
<reference evidence="2" key="1">
    <citation type="submission" date="2010-08" db="EMBL/GenBank/DDBJ databases">
        <authorList>
            <person name="Muzny D."/>
            <person name="Qin X."/>
            <person name="Buhay C."/>
            <person name="Dugan-Rocha S."/>
            <person name="Ding Y."/>
            <person name="Chen G."/>
            <person name="Hawes A."/>
            <person name="Holder M."/>
            <person name="Jhangiani S."/>
            <person name="Johnson A."/>
            <person name="Khan Z."/>
            <person name="Li Z."/>
            <person name="Liu W."/>
            <person name="Liu X."/>
            <person name="Perez L."/>
            <person name="Shen H."/>
            <person name="Wang Q."/>
            <person name="Watt J."/>
            <person name="Xi L."/>
            <person name="Xin Y."/>
            <person name="Zhou J."/>
            <person name="Deng J."/>
            <person name="Jiang H."/>
            <person name="Liu Y."/>
            <person name="Qu J."/>
            <person name="Song X.-Z."/>
            <person name="Zhang L."/>
            <person name="Villasana D."/>
            <person name="Johnson A."/>
            <person name="Liu J."/>
            <person name="Liyanage D."/>
            <person name="Lorensuhewa L."/>
            <person name="Robinson T."/>
            <person name="Song A."/>
            <person name="Song B.-B."/>
            <person name="Dinh H."/>
            <person name="Thornton R."/>
            <person name="Coyle M."/>
            <person name="Francisco L."/>
            <person name="Jackson L."/>
            <person name="Javaid M."/>
            <person name="Korchina V."/>
            <person name="Kovar C."/>
            <person name="Mata R."/>
            <person name="Mathew T."/>
            <person name="Ngo R."/>
            <person name="Nguyen L."/>
            <person name="Nguyen N."/>
            <person name="Okwuonu G."/>
            <person name="Ongeri F."/>
            <person name="Pham C."/>
            <person name="Simmons D."/>
            <person name="Wilczek-Boney K."/>
            <person name="Hale W."/>
            <person name="Jakkamsetti A."/>
            <person name="Pham P."/>
            <person name="Ruth R."/>
            <person name="San Lucas F."/>
            <person name="Warren J."/>
            <person name="Zhang J."/>
            <person name="Zhao Z."/>
            <person name="Zhou C."/>
            <person name="Zhu D."/>
            <person name="Lee S."/>
            <person name="Bess C."/>
            <person name="Blankenburg K."/>
            <person name="Forbes L."/>
            <person name="Fu Q."/>
            <person name="Gubbala S."/>
            <person name="Hirani K."/>
            <person name="Jayaseelan J.C."/>
            <person name="Lara F."/>
            <person name="Munidasa M."/>
            <person name="Palculict T."/>
            <person name="Patil S."/>
            <person name="Pu L.-L."/>
            <person name="Saada N."/>
            <person name="Tang L."/>
            <person name="Weissenberger G."/>
            <person name="Zhu Y."/>
            <person name="Hemphill L."/>
            <person name="Shang Y."/>
            <person name="Youmans B."/>
            <person name="Ayvaz T."/>
            <person name="Ross M."/>
            <person name="Santibanez J."/>
            <person name="Aqrawi P."/>
            <person name="Gross S."/>
            <person name="Joshi V."/>
            <person name="Fowler G."/>
            <person name="Nazareth L."/>
            <person name="Reid J."/>
            <person name="Worley K."/>
            <person name="Petrosino J."/>
            <person name="Highlander S."/>
            <person name="Gibbs R."/>
        </authorList>
    </citation>
    <scope>NUCLEOTIDE SEQUENCE [LARGE SCALE GENOMIC DNA]</scope>
    <source>
        <strain evidence="2">DSM 15272</strain>
    </source>
</reference>
<dbReference type="Proteomes" id="UP000003111">
    <property type="component" value="Unassembled WGS sequence"/>
</dbReference>
<keyword evidence="1" id="KW-0732">Signal</keyword>
<evidence type="ECO:0000256" key="1">
    <source>
        <dbReference type="SAM" id="SignalP"/>
    </source>
</evidence>
<dbReference type="STRING" id="585531.HMPREF0063_12920"/>
<dbReference type="eggNOG" id="ENOG502ZK03">
    <property type="taxonomic scope" value="Bacteria"/>
</dbReference>
<protein>
    <recommendedName>
        <fullName evidence="4">DUF4333 domain-containing protein</fullName>
    </recommendedName>
</protein>
<name>E2SFW1_9ACTN</name>
<gene>
    <name evidence="2" type="ORF">HMPREF0063_12920</name>
</gene>